<sequence length="100" mass="11265">MTSLVQREEPFTAISDPPMTHPMQVGLREELGVDRSWRLLTCMQTSEPPLTIVQRGHQLSLSACEVSQVKEKMEWNSILSRAANTHSLLMDVLLTFPSLS</sequence>
<feature type="region of interest" description="Disordered" evidence="1">
    <location>
        <begin position="1"/>
        <end position="22"/>
    </location>
</feature>
<protein>
    <submittedName>
        <fullName evidence="2">Uncharacterized protein</fullName>
    </submittedName>
</protein>
<evidence type="ECO:0000313" key="2">
    <source>
        <dbReference type="EMBL" id="VBB73322.1"/>
    </source>
</evidence>
<accession>A0ABY6RY72</accession>
<proteinExistence type="predicted"/>
<feature type="compositionally biased region" description="Basic and acidic residues" evidence="1">
    <location>
        <begin position="1"/>
        <end position="10"/>
    </location>
</feature>
<gene>
    <name evidence="2" type="ORF">PODCO_117618</name>
</gene>
<dbReference type="EMBL" id="LR026964">
    <property type="protein sequence ID" value="VBB73322.1"/>
    <property type="molecule type" value="Genomic_DNA"/>
</dbReference>
<evidence type="ECO:0000313" key="3">
    <source>
        <dbReference type="Proteomes" id="UP000280685"/>
    </source>
</evidence>
<dbReference type="Proteomes" id="UP000280685">
    <property type="component" value="Chromosome 1"/>
</dbReference>
<name>A0ABY6RY72_PODCO</name>
<evidence type="ECO:0000256" key="1">
    <source>
        <dbReference type="SAM" id="MobiDB-lite"/>
    </source>
</evidence>
<organism evidence="2 3">
    <name type="scientific">Podospora comata</name>
    <dbReference type="NCBI Taxonomy" id="48703"/>
    <lineage>
        <taxon>Eukaryota</taxon>
        <taxon>Fungi</taxon>
        <taxon>Dikarya</taxon>
        <taxon>Ascomycota</taxon>
        <taxon>Pezizomycotina</taxon>
        <taxon>Sordariomycetes</taxon>
        <taxon>Sordariomycetidae</taxon>
        <taxon>Sordariales</taxon>
        <taxon>Podosporaceae</taxon>
        <taxon>Podospora</taxon>
    </lineage>
</organism>
<keyword evidence="3" id="KW-1185">Reference proteome</keyword>
<reference evidence="2" key="1">
    <citation type="submission" date="2018-02" db="EMBL/GenBank/DDBJ databases">
        <authorList>
            <person name="Silar P."/>
        </authorList>
    </citation>
    <scope>NUCLEOTIDE SEQUENCE [LARGE SCALE GENOMIC DNA]</scope>
    <source>
        <strain evidence="2">T</strain>
    </source>
</reference>